<dbReference type="InterPro" id="IPR002659">
    <property type="entry name" value="Glyco_trans_31"/>
</dbReference>
<comment type="similarity">
    <text evidence="2 10">Belongs to the glycosyltransferase 31 family.</text>
</comment>
<dbReference type="GO" id="GO:0000139">
    <property type="term" value="C:Golgi membrane"/>
    <property type="evidence" value="ECO:0007669"/>
    <property type="project" value="UniProtKB-SubCell"/>
</dbReference>
<dbReference type="EMBL" id="NIVC01001892">
    <property type="protein sequence ID" value="PAA62877.1"/>
    <property type="molecule type" value="Genomic_DNA"/>
</dbReference>
<evidence type="ECO:0000256" key="1">
    <source>
        <dbReference type="ARBA" id="ARBA00004323"/>
    </source>
</evidence>
<dbReference type="PANTHER" id="PTHR11214:SF376">
    <property type="entry name" value="HEXOSYLTRANSFERASE"/>
    <property type="match status" value="1"/>
</dbReference>
<evidence type="ECO:0000256" key="6">
    <source>
        <dbReference type="ARBA" id="ARBA00022968"/>
    </source>
</evidence>
<evidence type="ECO:0000256" key="5">
    <source>
        <dbReference type="ARBA" id="ARBA00022692"/>
    </source>
</evidence>
<evidence type="ECO:0000256" key="9">
    <source>
        <dbReference type="ARBA" id="ARBA00023136"/>
    </source>
</evidence>
<feature type="compositionally biased region" description="Polar residues" evidence="11">
    <location>
        <begin position="104"/>
        <end position="117"/>
    </location>
</feature>
<evidence type="ECO:0000256" key="7">
    <source>
        <dbReference type="ARBA" id="ARBA00022989"/>
    </source>
</evidence>
<evidence type="ECO:0000256" key="2">
    <source>
        <dbReference type="ARBA" id="ARBA00008661"/>
    </source>
</evidence>
<dbReference type="OrthoDB" id="115198at2759"/>
<dbReference type="PANTHER" id="PTHR11214">
    <property type="entry name" value="BETA-1,3-N-ACETYLGLUCOSAMINYLTRANSFERASE"/>
    <property type="match status" value="1"/>
</dbReference>
<dbReference type="Pfam" id="PF01762">
    <property type="entry name" value="Galactosyl_T"/>
    <property type="match status" value="1"/>
</dbReference>
<keyword evidence="4" id="KW-0808">Transferase</keyword>
<evidence type="ECO:0000256" key="10">
    <source>
        <dbReference type="RuleBase" id="RU363063"/>
    </source>
</evidence>
<keyword evidence="9" id="KW-0472">Membrane</keyword>
<dbReference type="EC" id="2.4.1.-" evidence="10"/>
<evidence type="ECO:0000256" key="8">
    <source>
        <dbReference type="ARBA" id="ARBA00023034"/>
    </source>
</evidence>
<evidence type="ECO:0000256" key="3">
    <source>
        <dbReference type="ARBA" id="ARBA00022676"/>
    </source>
</evidence>
<keyword evidence="13" id="KW-1185">Reference proteome</keyword>
<reference evidence="12 13" key="1">
    <citation type="submission" date="2017-06" db="EMBL/GenBank/DDBJ databases">
        <title>A platform for efficient transgenesis in Macrostomum lignano, a flatworm model organism for stem cell research.</title>
        <authorList>
            <person name="Berezikov E."/>
        </authorList>
    </citation>
    <scope>NUCLEOTIDE SEQUENCE [LARGE SCALE GENOMIC DNA]</scope>
    <source>
        <strain evidence="12">DV1</strain>
        <tissue evidence="12">Whole organism</tissue>
    </source>
</reference>
<dbReference type="GO" id="GO:0006493">
    <property type="term" value="P:protein O-linked glycosylation"/>
    <property type="evidence" value="ECO:0007669"/>
    <property type="project" value="TreeGrafter"/>
</dbReference>
<proteinExistence type="inferred from homology"/>
<sequence>MLKRSLLRILHRLLCRRRPLSLMLGHLRRCGRWLAPLLLLTAATCLIVSTALTSSAAAAAAPPPPAVPQQQQQPQPQQQQQAPLSQASAAAASNRSAAQPAEVLQQQPSEPQAPSLNRQPLAVTDFLRRVADASHQDPGGRLMSSLRSKLPLLNLLATSSADPRSLSERAKACAGARANPFVLRYVQNFAYVHNEPDLCAGQLLLLTAVHSNAKNFNRRATIRRTWGSLRYVGANRLQLVFFLGLPGNPEHQAEIDAESRRHRDIVQLDYREHYRNMSLKHLSVYEWMILHCQSAQYLAKVDDDTFTDVVHLAAFLQHSPPDGFYCSNTRGAKPQRLRRGPKAKWAVNRAEFAAARYPAYCEGFGYAVRASRLPDLYLCSLFSKFFWIDDVYVTGVLAAAAKVPLAGFWAGHGYTGQLPSLASEKILDYIFLVADHNEFLEVVWHRLWRSVLQFSLDLTL</sequence>
<keyword evidence="6" id="KW-0735">Signal-anchor</keyword>
<evidence type="ECO:0000256" key="4">
    <source>
        <dbReference type="ARBA" id="ARBA00022679"/>
    </source>
</evidence>
<organism evidence="12 13">
    <name type="scientific">Macrostomum lignano</name>
    <dbReference type="NCBI Taxonomy" id="282301"/>
    <lineage>
        <taxon>Eukaryota</taxon>
        <taxon>Metazoa</taxon>
        <taxon>Spiralia</taxon>
        <taxon>Lophotrochozoa</taxon>
        <taxon>Platyhelminthes</taxon>
        <taxon>Rhabditophora</taxon>
        <taxon>Macrostomorpha</taxon>
        <taxon>Macrostomida</taxon>
        <taxon>Macrostomidae</taxon>
        <taxon>Macrostomum</taxon>
    </lineage>
</organism>
<keyword evidence="7" id="KW-1133">Transmembrane helix</keyword>
<comment type="subcellular location">
    <subcellularLocation>
        <location evidence="1 10">Golgi apparatus membrane</location>
        <topology evidence="1 10">Single-pass type II membrane protein</topology>
    </subcellularLocation>
</comment>
<gene>
    <name evidence="12" type="ORF">BOX15_Mlig027891g1</name>
</gene>
<dbReference type="GO" id="GO:0016758">
    <property type="term" value="F:hexosyltransferase activity"/>
    <property type="evidence" value="ECO:0007669"/>
    <property type="project" value="InterPro"/>
</dbReference>
<dbReference type="Proteomes" id="UP000215902">
    <property type="component" value="Unassembled WGS sequence"/>
</dbReference>
<keyword evidence="8 10" id="KW-0333">Golgi apparatus</keyword>
<dbReference type="AlphaFoldDB" id="A0A267EPS1"/>
<name>A0A267EPS1_9PLAT</name>
<evidence type="ECO:0000313" key="13">
    <source>
        <dbReference type="Proteomes" id="UP000215902"/>
    </source>
</evidence>
<feature type="compositionally biased region" description="Low complexity" evidence="11">
    <location>
        <begin position="68"/>
        <end position="101"/>
    </location>
</feature>
<evidence type="ECO:0000256" key="11">
    <source>
        <dbReference type="SAM" id="MobiDB-lite"/>
    </source>
</evidence>
<accession>A0A267EPS1</accession>
<evidence type="ECO:0000313" key="12">
    <source>
        <dbReference type="EMBL" id="PAA62877.1"/>
    </source>
</evidence>
<feature type="region of interest" description="Disordered" evidence="11">
    <location>
        <begin position="59"/>
        <end position="117"/>
    </location>
</feature>
<protein>
    <recommendedName>
        <fullName evidence="10">Hexosyltransferase</fullName>
        <ecNumber evidence="10">2.4.1.-</ecNumber>
    </recommendedName>
</protein>
<keyword evidence="3 10" id="KW-0328">Glycosyltransferase</keyword>
<dbReference type="STRING" id="282301.A0A267EPS1"/>
<comment type="caution">
    <text evidence="12">The sequence shown here is derived from an EMBL/GenBank/DDBJ whole genome shotgun (WGS) entry which is preliminary data.</text>
</comment>
<keyword evidence="5" id="KW-0812">Transmembrane</keyword>
<dbReference type="Gene3D" id="3.90.550.50">
    <property type="match status" value="1"/>
</dbReference>